<dbReference type="Pfam" id="PF00126">
    <property type="entry name" value="HTH_1"/>
    <property type="match status" value="1"/>
</dbReference>
<dbReference type="InterPro" id="IPR050950">
    <property type="entry name" value="HTH-type_LysR_regulators"/>
</dbReference>
<dbReference type="PROSITE" id="PS50931">
    <property type="entry name" value="HTH_LYSR"/>
    <property type="match status" value="1"/>
</dbReference>
<sequence>MRLDFIDLKLFTTLAESGSLTEAAERFPMALSAASQRLKKLEDLYGVQLVERHSRGIALTHAGDLLLHHARRLLLGTEQLNGDMGRLSQGVRREIRLMANSVASHEFLPDLLGRFLAAQPELDVVLAERPSRDIVTAIEDGEADIGILDGSLGVERLPLLPFARDRLVVICGPAHPLHGTASVAFATLLDHAFVGLTETSAMQGFVESMARRKGKALRLRLRVSSFAAVATLVGRNAGLAILPARSARSLAQSHALHVVELTDPWAIRELQLCVKDIDSLPAQARLLLDALLSADHSEPASD</sequence>
<evidence type="ECO:0000259" key="5">
    <source>
        <dbReference type="PROSITE" id="PS50931"/>
    </source>
</evidence>
<dbReference type="Proteomes" id="UP000192920">
    <property type="component" value="Unassembled WGS sequence"/>
</dbReference>
<dbReference type="EMBL" id="FXAG01000004">
    <property type="protein sequence ID" value="SMF06671.1"/>
    <property type="molecule type" value="Genomic_DNA"/>
</dbReference>
<evidence type="ECO:0000256" key="4">
    <source>
        <dbReference type="ARBA" id="ARBA00023163"/>
    </source>
</evidence>
<dbReference type="PANTHER" id="PTHR30419">
    <property type="entry name" value="HTH-TYPE TRANSCRIPTIONAL REGULATOR YBHD"/>
    <property type="match status" value="1"/>
</dbReference>
<comment type="similarity">
    <text evidence="1">Belongs to the LysR transcriptional regulatory family.</text>
</comment>
<accession>A0A1Y6BEX1</accession>
<dbReference type="GO" id="GO:0003700">
    <property type="term" value="F:DNA-binding transcription factor activity"/>
    <property type="evidence" value="ECO:0007669"/>
    <property type="project" value="InterPro"/>
</dbReference>
<dbReference type="RefSeq" id="WP_085275371.1">
    <property type="nucleotide sequence ID" value="NZ_FXAG01000004.1"/>
</dbReference>
<feature type="domain" description="HTH lysR-type" evidence="5">
    <location>
        <begin position="3"/>
        <end position="60"/>
    </location>
</feature>
<dbReference type="Pfam" id="PF03466">
    <property type="entry name" value="LysR_substrate"/>
    <property type="match status" value="1"/>
</dbReference>
<dbReference type="InterPro" id="IPR005119">
    <property type="entry name" value="LysR_subst-bd"/>
</dbReference>
<dbReference type="InterPro" id="IPR036388">
    <property type="entry name" value="WH-like_DNA-bd_sf"/>
</dbReference>
<dbReference type="SUPFAM" id="SSF53850">
    <property type="entry name" value="Periplasmic binding protein-like II"/>
    <property type="match status" value="1"/>
</dbReference>
<evidence type="ECO:0000313" key="6">
    <source>
        <dbReference type="EMBL" id="SMF06671.1"/>
    </source>
</evidence>
<reference evidence="7" key="1">
    <citation type="submission" date="2017-04" db="EMBL/GenBank/DDBJ databases">
        <authorList>
            <person name="Varghese N."/>
            <person name="Submissions S."/>
        </authorList>
    </citation>
    <scope>NUCLEOTIDE SEQUENCE [LARGE SCALE GENOMIC DNA]</scope>
    <source>
        <strain evidence="7">DSM 22618</strain>
    </source>
</reference>
<proteinExistence type="inferred from homology"/>
<dbReference type="InterPro" id="IPR000847">
    <property type="entry name" value="LysR_HTH_N"/>
</dbReference>
<dbReference type="Gene3D" id="1.10.10.10">
    <property type="entry name" value="Winged helix-like DNA-binding domain superfamily/Winged helix DNA-binding domain"/>
    <property type="match status" value="1"/>
</dbReference>
<evidence type="ECO:0000256" key="2">
    <source>
        <dbReference type="ARBA" id="ARBA00023015"/>
    </source>
</evidence>
<dbReference type="SUPFAM" id="SSF46785">
    <property type="entry name" value="Winged helix' DNA-binding domain"/>
    <property type="match status" value="1"/>
</dbReference>
<evidence type="ECO:0000313" key="7">
    <source>
        <dbReference type="Proteomes" id="UP000192920"/>
    </source>
</evidence>
<dbReference type="GO" id="GO:0005829">
    <property type="term" value="C:cytosol"/>
    <property type="evidence" value="ECO:0007669"/>
    <property type="project" value="TreeGrafter"/>
</dbReference>
<dbReference type="STRING" id="1123014.SAMN02745746_01042"/>
<dbReference type="FunFam" id="1.10.10.10:FF:000001">
    <property type="entry name" value="LysR family transcriptional regulator"/>
    <property type="match status" value="1"/>
</dbReference>
<organism evidence="6 7">
    <name type="scientific">Pseudogulbenkiania subflava DSM 22618</name>
    <dbReference type="NCBI Taxonomy" id="1123014"/>
    <lineage>
        <taxon>Bacteria</taxon>
        <taxon>Pseudomonadati</taxon>
        <taxon>Pseudomonadota</taxon>
        <taxon>Betaproteobacteria</taxon>
        <taxon>Neisseriales</taxon>
        <taxon>Chromobacteriaceae</taxon>
        <taxon>Pseudogulbenkiania</taxon>
    </lineage>
</organism>
<keyword evidence="7" id="KW-1185">Reference proteome</keyword>
<dbReference type="PANTHER" id="PTHR30419:SF2">
    <property type="entry name" value="LYSR FAMILY TRANSCRIPTIONAL REGULATOR"/>
    <property type="match status" value="1"/>
</dbReference>
<evidence type="ECO:0000256" key="1">
    <source>
        <dbReference type="ARBA" id="ARBA00009437"/>
    </source>
</evidence>
<keyword evidence="4" id="KW-0804">Transcription</keyword>
<dbReference type="AlphaFoldDB" id="A0A1Y6BEX1"/>
<dbReference type="GO" id="GO:0003677">
    <property type="term" value="F:DNA binding"/>
    <property type="evidence" value="ECO:0007669"/>
    <property type="project" value="UniProtKB-KW"/>
</dbReference>
<evidence type="ECO:0000256" key="3">
    <source>
        <dbReference type="ARBA" id="ARBA00023125"/>
    </source>
</evidence>
<gene>
    <name evidence="6" type="ORF">SAMN02745746_01042</name>
</gene>
<keyword evidence="3 6" id="KW-0238">DNA-binding</keyword>
<name>A0A1Y6BEX1_9NEIS</name>
<dbReference type="InterPro" id="IPR036390">
    <property type="entry name" value="WH_DNA-bd_sf"/>
</dbReference>
<dbReference type="Gene3D" id="3.40.190.290">
    <property type="match status" value="1"/>
</dbReference>
<keyword evidence="2" id="KW-0805">Transcription regulation</keyword>
<protein>
    <submittedName>
        <fullName evidence="6">DNA-binding transcriptional regulator, LysR family</fullName>
    </submittedName>
</protein>